<dbReference type="Gene3D" id="1.25.40.10">
    <property type="entry name" value="Tetratricopeptide repeat domain"/>
    <property type="match status" value="3"/>
</dbReference>
<evidence type="ECO:0000256" key="2">
    <source>
        <dbReference type="ARBA" id="ARBA00022803"/>
    </source>
</evidence>
<dbReference type="SUPFAM" id="SSF48452">
    <property type="entry name" value="TPR-like"/>
    <property type="match status" value="2"/>
</dbReference>
<dbReference type="PANTHER" id="PTHR44314">
    <property type="entry name" value="CILIA- AND FLAGELLA-ASSOCIATED PROTEIN 70"/>
    <property type="match status" value="1"/>
</dbReference>
<dbReference type="Proteomes" id="UP000639338">
    <property type="component" value="Unassembled WGS sequence"/>
</dbReference>
<dbReference type="InterPro" id="IPR011990">
    <property type="entry name" value="TPR-like_helical_dom_sf"/>
</dbReference>
<dbReference type="OrthoDB" id="10262375at2759"/>
<dbReference type="InterPro" id="IPR052628">
    <property type="entry name" value="CFAP70"/>
</dbReference>
<organism evidence="3 4">
    <name type="scientific">Aphidius gifuensis</name>
    <name type="common">Parasitoid wasp</name>
    <dbReference type="NCBI Taxonomy" id="684658"/>
    <lineage>
        <taxon>Eukaryota</taxon>
        <taxon>Metazoa</taxon>
        <taxon>Ecdysozoa</taxon>
        <taxon>Arthropoda</taxon>
        <taxon>Hexapoda</taxon>
        <taxon>Insecta</taxon>
        <taxon>Pterygota</taxon>
        <taxon>Neoptera</taxon>
        <taxon>Endopterygota</taxon>
        <taxon>Hymenoptera</taxon>
        <taxon>Apocrita</taxon>
        <taxon>Ichneumonoidea</taxon>
        <taxon>Braconidae</taxon>
        <taxon>Aphidiinae</taxon>
        <taxon>Aphidius</taxon>
    </lineage>
</organism>
<protein>
    <submittedName>
        <fullName evidence="3">Uncharacterized protein</fullName>
    </submittedName>
</protein>
<keyword evidence="4" id="KW-1185">Reference proteome</keyword>
<dbReference type="GO" id="GO:0060271">
    <property type="term" value="P:cilium assembly"/>
    <property type="evidence" value="ECO:0007669"/>
    <property type="project" value="TreeGrafter"/>
</dbReference>
<dbReference type="InterPro" id="IPR019734">
    <property type="entry name" value="TPR_rpt"/>
</dbReference>
<evidence type="ECO:0000313" key="4">
    <source>
        <dbReference type="Proteomes" id="UP000639338"/>
    </source>
</evidence>
<evidence type="ECO:0000256" key="1">
    <source>
        <dbReference type="ARBA" id="ARBA00022737"/>
    </source>
</evidence>
<dbReference type="SMART" id="SM00028">
    <property type="entry name" value="TPR"/>
    <property type="match status" value="5"/>
</dbReference>
<proteinExistence type="predicted"/>
<name>A0A834Y538_APHGI</name>
<dbReference type="EMBL" id="JACMRX010000001">
    <property type="protein sequence ID" value="KAF7997344.1"/>
    <property type="molecule type" value="Genomic_DNA"/>
</dbReference>
<reference evidence="3 4" key="1">
    <citation type="submission" date="2020-08" db="EMBL/GenBank/DDBJ databases">
        <title>Aphidius gifuensis genome sequencing and assembly.</title>
        <authorList>
            <person name="Du Z."/>
        </authorList>
    </citation>
    <scope>NUCLEOTIDE SEQUENCE [LARGE SCALE GENOMIC DNA]</scope>
    <source>
        <strain evidence="3">YNYX2018</strain>
        <tissue evidence="3">Adults</tissue>
    </source>
</reference>
<dbReference type="AlphaFoldDB" id="A0A834Y538"/>
<evidence type="ECO:0000313" key="3">
    <source>
        <dbReference type="EMBL" id="KAF7997344.1"/>
    </source>
</evidence>
<comment type="caution">
    <text evidence="3">The sequence shown here is derived from an EMBL/GenBank/DDBJ whole genome shotgun (WGS) entry which is preliminary data.</text>
</comment>
<dbReference type="GO" id="GO:0070062">
    <property type="term" value="C:extracellular exosome"/>
    <property type="evidence" value="ECO:0007669"/>
    <property type="project" value="TreeGrafter"/>
</dbReference>
<keyword evidence="1" id="KW-0677">Repeat</keyword>
<dbReference type="GO" id="GO:0003341">
    <property type="term" value="P:cilium movement"/>
    <property type="evidence" value="ECO:0007669"/>
    <property type="project" value="TreeGrafter"/>
</dbReference>
<accession>A0A834Y538</accession>
<sequence length="566" mass="67366">MMEEDEYTFEEDLQSIKSIDLENADNFSKQLKKMVHKLKDNYHYPFDVNYAKNEYINCVKSLVVELKNHYQNFIDKKKLDKHNLCDDDEYEEFMKYLIENDDAYVVIKNTFRKKIVLLLDQKFKIKYSTWDNVECQNFIGKAYTYLIEEMHEALNSSFDGEIVFKKNKYHFKINSWYILEESYELGNLKVARNHYLELIGKNKKDPDAWLKYGIYLKKINDPERSLECCLESISLQNRHNLSLIYYGVLLMENDKHDEAEFFLKACVNFYPLKFENWMILYLFYAKINLSPEIDVTLKNAKDCIADENYKKMIFDDVIDEPFAWSTFQHHQQDQIHITITIFLLKLNLFMLADFALLKYLEQFGESISWIYFSAVSFYLQGKYSEALEKLQEAIIKHGKDYSIMSLMGHCLFKKNNLHEAIECYEFCNFIFDRPDDMHLVNLRLANCYVEFEQYKKAKKKFFDICKLTPTSASWLGLGSSCYHLGELIESEICLVEANLIDNCNPEIWGYLTLINISLDNYHEFLQCYRQTIKNNLDNNKLSKLIDEAIKNSNFQNTNIIYDYNDN</sequence>
<gene>
    <name evidence="3" type="ORF">HCN44_005621</name>
</gene>
<keyword evidence="2" id="KW-0802">TPR repeat</keyword>
<dbReference type="PANTHER" id="PTHR44314:SF1">
    <property type="entry name" value="CILIA- AND FLAGELLA-ASSOCIATED PROTEIN 70"/>
    <property type="match status" value="1"/>
</dbReference>
<dbReference type="Pfam" id="PF12895">
    <property type="entry name" value="ANAPC3"/>
    <property type="match status" value="1"/>
</dbReference>
<dbReference type="GO" id="GO:0031514">
    <property type="term" value="C:motile cilium"/>
    <property type="evidence" value="ECO:0007669"/>
    <property type="project" value="TreeGrafter"/>
</dbReference>